<dbReference type="HAMAP" id="MF_01970">
    <property type="entry name" value="Kynureninase"/>
    <property type="match status" value="1"/>
</dbReference>
<dbReference type="Gene3D" id="3.90.1150.10">
    <property type="entry name" value="Aspartate Aminotransferase, domain 1"/>
    <property type="match status" value="1"/>
</dbReference>
<dbReference type="NCBIfam" id="TIGR01814">
    <property type="entry name" value="kynureninase"/>
    <property type="match status" value="1"/>
</dbReference>
<evidence type="ECO:0000256" key="1">
    <source>
        <dbReference type="ARBA" id="ARBA00022642"/>
    </source>
</evidence>
<dbReference type="AlphaFoldDB" id="A0A073K7J3"/>
<organism evidence="7 8">
    <name type="scientific">Bacillus manliponensis</name>
    <dbReference type="NCBI Taxonomy" id="574376"/>
    <lineage>
        <taxon>Bacteria</taxon>
        <taxon>Bacillati</taxon>
        <taxon>Bacillota</taxon>
        <taxon>Bacilli</taxon>
        <taxon>Bacillales</taxon>
        <taxon>Bacillaceae</taxon>
        <taxon>Bacillus</taxon>
        <taxon>Bacillus cereus group</taxon>
    </lineage>
</organism>
<comment type="pathway">
    <text evidence="4 6">Amino-acid degradation; L-kynurenine degradation; L-alanine and anthranilate from L-kynurenine: step 1/1.</text>
</comment>
<dbReference type="GO" id="GO:0019805">
    <property type="term" value="P:quinolinate biosynthetic process"/>
    <property type="evidence" value="ECO:0007669"/>
    <property type="project" value="UniProtKB-UniRule"/>
</dbReference>
<comment type="cofactor">
    <cofactor evidence="4 6">
        <name>pyridoxal 5'-phosphate</name>
        <dbReference type="ChEBI" id="CHEBI:597326"/>
    </cofactor>
</comment>
<dbReference type="Proteomes" id="UP000027822">
    <property type="component" value="Unassembled WGS sequence"/>
</dbReference>
<accession>A0A073K7J3</accession>
<feature type="binding site" evidence="4">
    <location>
        <position position="267"/>
    </location>
    <ligand>
        <name>pyridoxal 5'-phosphate</name>
        <dbReference type="ChEBI" id="CHEBI:597326"/>
    </ligand>
</feature>
<dbReference type="GO" id="GO:0005737">
    <property type="term" value="C:cytoplasm"/>
    <property type="evidence" value="ECO:0007669"/>
    <property type="project" value="UniProtKB-UniRule"/>
</dbReference>
<dbReference type="STRING" id="574376.BAMA_06670"/>
<comment type="caution">
    <text evidence="7">The sequence shown here is derived from an EMBL/GenBank/DDBJ whole genome shotgun (WGS) entry which is preliminary data.</text>
</comment>
<dbReference type="UniPathway" id="UPA00334">
    <property type="reaction ID" value="UER00455"/>
</dbReference>
<feature type="binding site" evidence="4">
    <location>
        <position position="104"/>
    </location>
    <ligand>
        <name>pyridoxal 5'-phosphate</name>
        <dbReference type="ChEBI" id="CHEBI:597326"/>
    </ligand>
</feature>
<feature type="modified residue" description="N6-(pyridoxal phosphate)lysine" evidence="4">
    <location>
        <position position="239"/>
    </location>
</feature>
<comment type="caution">
    <text evidence="4">Lacks conserved residue(s) required for the propagation of feature annotation.</text>
</comment>
<dbReference type="eggNOG" id="COG3844">
    <property type="taxonomic scope" value="Bacteria"/>
</dbReference>
<comment type="similarity">
    <text evidence="4 6">Belongs to the kynureninase family.</text>
</comment>
<name>A0A073K7J3_9BACI</name>
<dbReference type="Pfam" id="PF22580">
    <property type="entry name" value="KYNU_C"/>
    <property type="match status" value="1"/>
</dbReference>
<evidence type="ECO:0000256" key="3">
    <source>
        <dbReference type="ARBA" id="ARBA00022898"/>
    </source>
</evidence>
<comment type="pathway">
    <text evidence="4 6">Cofactor biosynthesis; NAD(+) biosynthesis; quinolinate from L-kynurenine: step 2/3.</text>
</comment>
<dbReference type="EC" id="3.7.1.3" evidence="4 5"/>
<reference evidence="7 8" key="1">
    <citation type="submission" date="2014-06" db="EMBL/GenBank/DDBJ databases">
        <title>Draft genome sequence of Bacillus manliponensis JCM 15802 (MCCC 1A00708).</title>
        <authorList>
            <person name="Lai Q."/>
            <person name="Liu Y."/>
            <person name="Shao Z."/>
        </authorList>
    </citation>
    <scope>NUCLEOTIDE SEQUENCE [LARGE SCALE GENOMIC DNA]</scope>
    <source>
        <strain evidence="7 8">JCM 15802</strain>
    </source>
</reference>
<dbReference type="InterPro" id="IPR015421">
    <property type="entry name" value="PyrdxlP-dep_Trfase_major"/>
</dbReference>
<dbReference type="GO" id="GO:0030429">
    <property type="term" value="F:kynureninase activity"/>
    <property type="evidence" value="ECO:0007669"/>
    <property type="project" value="UniProtKB-UniRule"/>
</dbReference>
<proteinExistence type="inferred from homology"/>
<dbReference type="GO" id="GO:0019441">
    <property type="term" value="P:L-tryptophan catabolic process to kynurenine"/>
    <property type="evidence" value="ECO:0007669"/>
    <property type="project" value="TreeGrafter"/>
</dbReference>
<dbReference type="EMBL" id="JOTN01000016">
    <property type="protein sequence ID" value="KEK18238.1"/>
    <property type="molecule type" value="Genomic_DNA"/>
</dbReference>
<dbReference type="PIRSF" id="PIRSF038800">
    <property type="entry name" value="KYNU"/>
    <property type="match status" value="1"/>
</dbReference>
<dbReference type="InterPro" id="IPR010111">
    <property type="entry name" value="Kynureninase"/>
</dbReference>
<feature type="binding site" evidence="4">
    <location>
        <position position="238"/>
    </location>
    <ligand>
        <name>pyridoxal 5'-phosphate</name>
        <dbReference type="ChEBI" id="CHEBI:597326"/>
    </ligand>
</feature>
<dbReference type="PANTHER" id="PTHR14084:SF0">
    <property type="entry name" value="KYNURENINASE"/>
    <property type="match status" value="1"/>
</dbReference>
<dbReference type="GO" id="GO:0043420">
    <property type="term" value="P:anthranilate metabolic process"/>
    <property type="evidence" value="ECO:0007669"/>
    <property type="project" value="TreeGrafter"/>
</dbReference>
<protein>
    <recommendedName>
        <fullName evidence="4 5">Kynureninase</fullName>
        <ecNumber evidence="4 5">3.7.1.3</ecNumber>
    </recommendedName>
    <alternativeName>
        <fullName evidence="4">L-kynurenine hydrolase</fullName>
    </alternativeName>
</protein>
<dbReference type="InterPro" id="IPR015422">
    <property type="entry name" value="PyrdxlP-dep_Trfase_small"/>
</dbReference>
<sequence length="428" mass="48975">MYTKPFEPSYDYAKECDKYDELALFQEEFYKREGTIYLDGNSLGLLSKRAEQSLLTMLHSWKHYGIDGWTEGEHPWFFLSEQLGELTAPLIGALPEEIVVTGSTTTNIHQMVATFYEPKGNRTKILADELNFPSDIYALQSQIRLKGLDPDEHLIRVKSRDGRTLLEEDIIEAMTEEIALILLPAVLYRSGQILNMKRLTEEAHKRGITIGFDLCHSIGSIPHHFQEWDVDFAIWCNYKYLNAGPGGVAGLYVNKKHFGRLPGLSGWFSSRKDKQFDMEHTLIKAEHAGAYQIGTPHVLSVAPLIGSLEIFKEAGIERLREKSLHITRYMLNLVQHELKDMGFTIGNPFEDEKRGGHIYLEHEEAARICKALKAEGVIPDFRAPNGIRLAPVALYNTYEEVWQAVQILKRIMKEETYKQFENKREVVA</sequence>
<evidence type="ECO:0000256" key="5">
    <source>
        <dbReference type="NCBIfam" id="TIGR01814"/>
    </source>
</evidence>
<keyword evidence="8" id="KW-1185">Reference proteome</keyword>
<dbReference type="GO" id="GO:0009435">
    <property type="term" value="P:NAD+ biosynthetic process"/>
    <property type="evidence" value="ECO:0007669"/>
    <property type="project" value="UniProtKB-UniRule"/>
</dbReference>
<feature type="binding site" evidence="4">
    <location>
        <begin position="132"/>
        <end position="135"/>
    </location>
    <ligand>
        <name>pyridoxal 5'-phosphate</name>
        <dbReference type="ChEBI" id="CHEBI:597326"/>
    </ligand>
</feature>
<dbReference type="GO" id="GO:0030170">
    <property type="term" value="F:pyridoxal phosphate binding"/>
    <property type="evidence" value="ECO:0007669"/>
    <property type="project" value="UniProtKB-UniRule"/>
</dbReference>
<comment type="catalytic activity">
    <reaction evidence="4 6">
        <text>L-kynurenine + H2O = anthranilate + L-alanine + H(+)</text>
        <dbReference type="Rhea" id="RHEA:16813"/>
        <dbReference type="ChEBI" id="CHEBI:15377"/>
        <dbReference type="ChEBI" id="CHEBI:15378"/>
        <dbReference type="ChEBI" id="CHEBI:16567"/>
        <dbReference type="ChEBI" id="CHEBI:57959"/>
        <dbReference type="ChEBI" id="CHEBI:57972"/>
        <dbReference type="EC" id="3.7.1.3"/>
    </reaction>
</comment>
<dbReference type="UniPathway" id="UPA00253">
    <property type="reaction ID" value="UER00329"/>
</dbReference>
<keyword evidence="3 4" id="KW-0663">Pyridoxal phosphate</keyword>
<feature type="binding site" evidence="4">
    <location>
        <position position="295"/>
    </location>
    <ligand>
        <name>pyridoxal 5'-phosphate</name>
        <dbReference type="ChEBI" id="CHEBI:597326"/>
    </ligand>
</feature>
<feature type="binding site" evidence="4">
    <location>
        <position position="213"/>
    </location>
    <ligand>
        <name>pyridoxal 5'-phosphate</name>
        <dbReference type="ChEBI" id="CHEBI:597326"/>
    </ligand>
</feature>
<gene>
    <name evidence="4" type="primary">kynU</name>
    <name evidence="7" type="ORF">BAMA_06670</name>
</gene>
<evidence type="ECO:0000313" key="8">
    <source>
        <dbReference type="Proteomes" id="UP000027822"/>
    </source>
</evidence>
<evidence type="ECO:0000256" key="6">
    <source>
        <dbReference type="PIRNR" id="PIRNR038800"/>
    </source>
</evidence>
<dbReference type="OrthoDB" id="9812626at2"/>
<keyword evidence="1 4" id="KW-0662">Pyridine nucleotide biosynthesis</keyword>
<comment type="subunit">
    <text evidence="4 6">Homodimer.</text>
</comment>
<evidence type="ECO:0000256" key="2">
    <source>
        <dbReference type="ARBA" id="ARBA00022801"/>
    </source>
</evidence>
<evidence type="ECO:0000313" key="7">
    <source>
        <dbReference type="EMBL" id="KEK18238.1"/>
    </source>
</evidence>
<comment type="catalytic activity">
    <reaction evidence="6">
        <text>3-hydroxy-L-kynurenine + H2O = 3-hydroxyanthranilate + L-alanine + H(+)</text>
        <dbReference type="Rhea" id="RHEA:25143"/>
        <dbReference type="ChEBI" id="CHEBI:15377"/>
        <dbReference type="ChEBI" id="CHEBI:15378"/>
        <dbReference type="ChEBI" id="CHEBI:36559"/>
        <dbReference type="ChEBI" id="CHEBI:57972"/>
        <dbReference type="ChEBI" id="CHEBI:58125"/>
        <dbReference type="EC" id="3.7.1.3"/>
    </reaction>
</comment>
<dbReference type="RefSeq" id="WP_034641552.1">
    <property type="nucleotide sequence ID" value="NZ_CBCSJC010000013.1"/>
</dbReference>
<dbReference type="SUPFAM" id="SSF53383">
    <property type="entry name" value="PLP-dependent transferases"/>
    <property type="match status" value="1"/>
</dbReference>
<dbReference type="PANTHER" id="PTHR14084">
    <property type="entry name" value="KYNURENINASE"/>
    <property type="match status" value="1"/>
</dbReference>
<feature type="binding site" evidence="4">
    <location>
        <position position="105"/>
    </location>
    <ligand>
        <name>pyridoxal 5'-phosphate</name>
        <dbReference type="ChEBI" id="CHEBI:597326"/>
    </ligand>
</feature>
<dbReference type="InterPro" id="IPR015424">
    <property type="entry name" value="PyrdxlP-dep_Trfase"/>
</dbReference>
<dbReference type="GO" id="GO:0097053">
    <property type="term" value="P:L-kynurenine catabolic process"/>
    <property type="evidence" value="ECO:0007669"/>
    <property type="project" value="UniProtKB-UniRule"/>
</dbReference>
<evidence type="ECO:0000256" key="4">
    <source>
        <dbReference type="HAMAP-Rule" id="MF_01970"/>
    </source>
</evidence>
<dbReference type="Gene3D" id="3.40.640.10">
    <property type="entry name" value="Type I PLP-dependent aspartate aminotransferase-like (Major domain)"/>
    <property type="match status" value="1"/>
</dbReference>
<comment type="function">
    <text evidence="4 6">Catalyzes the cleavage of L-kynurenine (L-Kyn) and L-3-hydroxykynurenine (L-3OHKyn) into anthranilic acid (AA) and 3-hydroxyanthranilic acid (3-OHAA), respectively.</text>
</comment>
<feature type="binding site" evidence="4">
    <location>
        <position position="216"/>
    </location>
    <ligand>
        <name>pyridoxal 5'-phosphate</name>
        <dbReference type="ChEBI" id="CHEBI:597326"/>
    </ligand>
</feature>
<keyword evidence="2 4" id="KW-0378">Hydrolase</keyword>